<evidence type="ECO:0000313" key="2">
    <source>
        <dbReference type="Proteomes" id="UP000186817"/>
    </source>
</evidence>
<gene>
    <name evidence="1" type="ORF">AK812_SmicGene42538</name>
</gene>
<name>A0A1Q9C3A7_SYMMI</name>
<comment type="caution">
    <text evidence="1">The sequence shown here is derived from an EMBL/GenBank/DDBJ whole genome shotgun (WGS) entry which is preliminary data.</text>
</comment>
<evidence type="ECO:0000313" key="1">
    <source>
        <dbReference type="EMBL" id="OLP77404.1"/>
    </source>
</evidence>
<proteinExistence type="predicted"/>
<dbReference type="AlphaFoldDB" id="A0A1Q9C3A7"/>
<reference evidence="1 2" key="1">
    <citation type="submission" date="2016-02" db="EMBL/GenBank/DDBJ databases">
        <title>Genome analysis of coral dinoflagellate symbionts highlights evolutionary adaptations to a symbiotic lifestyle.</title>
        <authorList>
            <person name="Aranda M."/>
            <person name="Li Y."/>
            <person name="Liew Y.J."/>
            <person name="Baumgarten S."/>
            <person name="Simakov O."/>
            <person name="Wilson M."/>
            <person name="Piel J."/>
            <person name="Ashoor H."/>
            <person name="Bougouffa S."/>
            <person name="Bajic V.B."/>
            <person name="Ryu T."/>
            <person name="Ravasi T."/>
            <person name="Bayer T."/>
            <person name="Micklem G."/>
            <person name="Kim H."/>
            <person name="Bhak J."/>
            <person name="Lajeunesse T.C."/>
            <person name="Voolstra C.R."/>
        </authorList>
    </citation>
    <scope>NUCLEOTIDE SEQUENCE [LARGE SCALE GENOMIC DNA]</scope>
    <source>
        <strain evidence="1 2">CCMP2467</strain>
    </source>
</reference>
<dbReference type="OrthoDB" id="406962at2759"/>
<protein>
    <submittedName>
        <fullName evidence="1">Uncharacterized protein</fullName>
    </submittedName>
</protein>
<sequence length="192" mass="21920">MVGSGQFTKRLDSFFAELQDWCKATGHYLNMVRLTKDLLGIDTGADFPVVLADCDSEIEGVLFAIYDGLVAINTFMRKVYALPLWVKPADALELASQGLLFMRQFNAAARLCLAAGKPRFKFMPKFHLWSHLVHYLRRSAESHIDSLNIIAFSCQLDEDFIGRIAAQSRNVSIRTVHQRTVQRYLMNFALRW</sequence>
<organism evidence="1 2">
    <name type="scientific">Symbiodinium microadriaticum</name>
    <name type="common">Dinoflagellate</name>
    <name type="synonym">Zooxanthella microadriatica</name>
    <dbReference type="NCBI Taxonomy" id="2951"/>
    <lineage>
        <taxon>Eukaryota</taxon>
        <taxon>Sar</taxon>
        <taxon>Alveolata</taxon>
        <taxon>Dinophyceae</taxon>
        <taxon>Suessiales</taxon>
        <taxon>Symbiodiniaceae</taxon>
        <taxon>Symbiodinium</taxon>
    </lineage>
</organism>
<dbReference type="EMBL" id="LSRX01001773">
    <property type="protein sequence ID" value="OLP77404.1"/>
    <property type="molecule type" value="Genomic_DNA"/>
</dbReference>
<keyword evidence="2" id="KW-1185">Reference proteome</keyword>
<accession>A0A1Q9C3A7</accession>
<dbReference type="Proteomes" id="UP000186817">
    <property type="component" value="Unassembled WGS sequence"/>
</dbReference>